<feature type="compositionally biased region" description="Basic and acidic residues" evidence="1">
    <location>
        <begin position="159"/>
        <end position="174"/>
    </location>
</feature>
<accession>A0A1L3KN39</accession>
<dbReference type="GeneID" id="30853722"/>
<evidence type="ECO:0000256" key="1">
    <source>
        <dbReference type="SAM" id="MobiDB-lite"/>
    </source>
</evidence>
<dbReference type="Proteomes" id="UP000201856">
    <property type="component" value="Segment"/>
</dbReference>
<dbReference type="RefSeq" id="YP_009336509.1">
    <property type="nucleotide sequence ID" value="NC_032739.1"/>
</dbReference>
<feature type="region of interest" description="Disordered" evidence="1">
    <location>
        <begin position="63"/>
        <end position="98"/>
    </location>
</feature>
<evidence type="ECO:0000313" key="2">
    <source>
        <dbReference type="EMBL" id="APG78820.1"/>
    </source>
</evidence>
<organism evidence="2">
    <name type="scientific">Wenling crustacean virus 10</name>
    <dbReference type="NCBI Taxonomy" id="1923479"/>
    <lineage>
        <taxon>Viruses</taxon>
        <taxon>Riboviria</taxon>
        <taxon>Orthornavirae</taxon>
        <taxon>Negarnaviricota</taxon>
        <taxon>Haploviricotina</taxon>
        <taxon>Monjiviricetes</taxon>
        <taxon>Mononegavirales</taxon>
        <taxon>Rhabdoviridae</taxon>
        <taxon>Deltarhabdovirinae</taxon>
        <taxon>Alphacrustrhavirus</taxon>
        <taxon>Alphacrustrhavirus wenling</taxon>
    </lineage>
</organism>
<feature type="compositionally biased region" description="Basic and acidic residues" evidence="1">
    <location>
        <begin position="63"/>
        <end position="76"/>
    </location>
</feature>
<dbReference type="KEGG" id="vg:30853722"/>
<keyword evidence="3" id="KW-1185">Reference proteome</keyword>
<dbReference type="EMBL" id="KX884450">
    <property type="protein sequence ID" value="APG78820.1"/>
    <property type="molecule type" value="Genomic_RNA"/>
</dbReference>
<feature type="region of interest" description="Disordered" evidence="1">
    <location>
        <begin position="143"/>
        <end position="184"/>
    </location>
</feature>
<name>A0A1L3KN39_9RHAB</name>
<proteinExistence type="predicted"/>
<reference evidence="2" key="1">
    <citation type="journal article" date="2016" name="Nature">
        <title>Redefining the invertebrate RNA virosphere.</title>
        <authorList>
            <person name="Shi M."/>
            <person name="Lin X.D."/>
            <person name="Tian J.H."/>
            <person name="Chen L.J."/>
            <person name="Chen X."/>
            <person name="Li C.X."/>
            <person name="Qin X.C."/>
            <person name="Li J."/>
            <person name="Cao J.P."/>
            <person name="Eden J.S."/>
            <person name="Buchmann J."/>
            <person name="Wang W."/>
            <person name="Xu J."/>
            <person name="Holmes E.C."/>
            <person name="Zhang Y.Z."/>
        </authorList>
    </citation>
    <scope>NUCLEOTIDE SEQUENCE [LARGE SCALE GENOMIC DNA]</scope>
    <source>
        <strain evidence="2">WLJQ101844</strain>
    </source>
</reference>
<feature type="compositionally biased region" description="Acidic residues" evidence="1">
    <location>
        <begin position="78"/>
        <end position="96"/>
    </location>
</feature>
<evidence type="ECO:0000313" key="3">
    <source>
        <dbReference type="Proteomes" id="UP000201856"/>
    </source>
</evidence>
<protein>
    <submittedName>
        <fullName evidence="2">Uncharacterized protein</fullName>
    </submittedName>
</protein>
<feature type="compositionally biased region" description="Polar residues" evidence="1">
    <location>
        <begin position="143"/>
        <end position="158"/>
    </location>
</feature>
<sequence>MFEQRLLEMIGDMEGSKSLKLGLEELHSRHRELEKALELTTNDEERDHVHTVLQKNLKLLEKVSQDANKDQSKADEPAYLDESDDEESSSDEDEDVPAATPSVEFLQKNAEAALSSYTTMVLEEDWGAAFEREEARQEQILTNSEEQWMKYSDQQSSIPKKEDQKKSKGFRLEDTGAIPKQASSREDKLLTPELFLKAKCVPPMDFGRLKEVLKNCSQNCWDAIIEGYAIGRDSRRDEDLKEVAGGLKKEVVKIEKLLNSYSTTLSNAASYQDKMKVLLDKKIKEATKIEVQQGVSGSGLKTLTKSPSTRQLFVNCYYGMYKSSTTGWDFSSLAAIHHPGFKDFVEHVQGKEDSIKKLLSYDWKVVAKTVWRAKDKDGKIKILSQLGKSADPWFKFMTPLRQPEPVP</sequence>